<feature type="region of interest" description="Disordered" evidence="8">
    <location>
        <begin position="522"/>
        <end position="577"/>
    </location>
</feature>
<accession>A0A8S0SDE2</accession>
<evidence type="ECO:0000256" key="2">
    <source>
        <dbReference type="ARBA" id="ARBA00006661"/>
    </source>
</evidence>
<evidence type="ECO:0000256" key="6">
    <source>
        <dbReference type="ARBA" id="ARBA00023242"/>
    </source>
</evidence>
<feature type="compositionally biased region" description="Basic residues" evidence="8">
    <location>
        <begin position="469"/>
        <end position="478"/>
    </location>
</feature>
<evidence type="ECO:0000313" key="10">
    <source>
        <dbReference type="Proteomes" id="UP000594638"/>
    </source>
</evidence>
<keyword evidence="10" id="KW-1185">Reference proteome</keyword>
<dbReference type="InterPro" id="IPR017956">
    <property type="entry name" value="AT_hook_DNA-bd_motif"/>
</dbReference>
<keyword evidence="9" id="KW-0540">Nuclease</keyword>
<reference evidence="9 10" key="1">
    <citation type="submission" date="2019-12" db="EMBL/GenBank/DDBJ databases">
        <authorList>
            <person name="Alioto T."/>
            <person name="Alioto T."/>
            <person name="Gomez Garrido J."/>
        </authorList>
    </citation>
    <scope>NUCLEOTIDE SEQUENCE [LARGE SCALE GENOMIC DNA]</scope>
</reference>
<comment type="caution">
    <text evidence="9">The sequence shown here is derived from an EMBL/GenBank/DDBJ whole genome shotgun (WGS) entry which is preliminary data.</text>
</comment>
<dbReference type="InterPro" id="IPR018574">
    <property type="entry name" value="Structure-sp_endonuc_su_Slx4"/>
</dbReference>
<comment type="similarity">
    <text evidence="2">Belongs to the SLX4 family.</text>
</comment>
<dbReference type="Gramene" id="OE9A010520T1">
    <property type="protein sequence ID" value="OE9A010520C1"/>
    <property type="gene ID" value="OE9A010520"/>
</dbReference>
<keyword evidence="6" id="KW-0539">Nucleus</keyword>
<dbReference type="GO" id="GO:0006260">
    <property type="term" value="P:DNA replication"/>
    <property type="evidence" value="ECO:0007669"/>
    <property type="project" value="InterPro"/>
</dbReference>
<evidence type="ECO:0000256" key="4">
    <source>
        <dbReference type="ARBA" id="ARBA00023172"/>
    </source>
</evidence>
<dbReference type="Proteomes" id="UP000594638">
    <property type="component" value="Unassembled WGS sequence"/>
</dbReference>
<feature type="compositionally biased region" description="Basic residues" evidence="8">
    <location>
        <begin position="534"/>
        <end position="543"/>
    </location>
</feature>
<keyword evidence="4" id="KW-0233">DNA recombination</keyword>
<feature type="region of interest" description="Disordered" evidence="8">
    <location>
        <begin position="874"/>
        <end position="1033"/>
    </location>
</feature>
<dbReference type="AlphaFoldDB" id="A0A8S0SDE2"/>
<feature type="compositionally biased region" description="Polar residues" evidence="8">
    <location>
        <begin position="973"/>
        <end position="987"/>
    </location>
</feature>
<dbReference type="SMART" id="SM00384">
    <property type="entry name" value="AT_hook"/>
    <property type="match status" value="4"/>
</dbReference>
<feature type="compositionally biased region" description="Basic residues" evidence="8">
    <location>
        <begin position="273"/>
        <end position="284"/>
    </location>
</feature>
<dbReference type="PRINTS" id="PR00929">
    <property type="entry name" value="ATHOOK"/>
</dbReference>
<feature type="compositionally biased region" description="Basic residues" evidence="8">
    <location>
        <begin position="116"/>
        <end position="126"/>
    </location>
</feature>
<dbReference type="OrthoDB" id="5349119at2759"/>
<comment type="subcellular location">
    <subcellularLocation>
        <location evidence="1">Nucleus</location>
    </subcellularLocation>
</comment>
<feature type="compositionally biased region" description="Low complexity" evidence="8">
    <location>
        <begin position="358"/>
        <end position="370"/>
    </location>
</feature>
<name>A0A8S0SDE2_OLEEU</name>
<feature type="compositionally biased region" description="Basic residues" evidence="8">
    <location>
        <begin position="558"/>
        <end position="568"/>
    </location>
</feature>
<feature type="compositionally biased region" description="Polar residues" evidence="8">
    <location>
        <begin position="178"/>
        <end position="188"/>
    </location>
</feature>
<sequence>MAARSPVIIESSPDQAYPLPSITPDNVHPSGNTASTTRSSPQLLSPSAFTRPRPQLLKSGSKAQQVPAGAYAGFAAASIWKVQAEEEQAKGNVEDETRAKEDGERISEKKAAGKLTKPKKTTRPRKPTSNASKGSESPKFDSFIESKANTVARPAQVSAPGPSLANKENPPRVAATSRRPSINISEYSFNAVAAPKQATVGAASGPTAKKTAVRKRASKTDDKAKPPAPKKSRKPKSKSEAIILDSDDPEPPLFDADQGAEDLAVGANETAVKKPRSKAVRKPKASTAKTDATISKVSKPTKTCEASKTSVRESAEKSAYFAQQEPSAALDHPTSSPPSVPCEPDTIPHPQEAALVDTAATTLSTETSLPPMEPAPRRRRSWTPVKDSLAENTTNTLPIVNYELNESMGQTAFSERLGSFSFMQSETAPTPRAANGEASTKRRRVELSDVPQHAVSVDKPKAKAAPKLPKVKKPKAVPKKPQTITDRATEAYRPLKDAVPEQSTISAHFTPRKELEAMAVADGDGVGKEEAATKVKKPRKSRAKVQPLDDSAAVSTKAKPRTKTTKPKVKFDKKDHLGPLCSPTQALKQMKAQDFLFGTSSQLAPEESPDFIRDIQLAVRQSEMAFAMPNSSQIGTQLDPDAFGEGKSCAGVPTAPHGTCLSIEQARRELWCVSARDETGSKLAQEPKDAHHDTLQPASQEQAAQAHDTITISSSAPGVIPEQVKTATEQVVASKEVSTLHVNEITKALENRNGLPSLPIEHTGDAQPMTLETNVETNGDEWMLLQSDDSVCLAQAVSCPPPERTTGLATSPARRTVLQALDANIPLAGPDLPSKTNAVRLFSTTVPAAERDRPRKQSLKIENDDLLQTVVSAKRGRGRPRKEPILELPAQTSPARGRGRPRKEVSLERVAQTSPARGRGRPRKNSLTDIPEKTSPVRKSLLHEMLTSPSPTRPVGRPRKVVAQNDAARVAGSTRQEPMVVSTQPQQGFRKIPSPKPRGSASQQTPRKEWTHIDEISDSDSPATPSPKRRRASSFPAFSLPLDFDIPIPQPAIAKATGPPSTAAIKPTDAVWPAIQTALFPLITKTITSTPPSGKNTDLPAPPTWHEKILLYDPIVLEDLTAWLNSQGVRTELERIKPRVKAKGRKKKDAPPEVDEWEVVRDEVKAWMVQKWCEENSVCCLWKEGLRGGVKGNY</sequence>
<evidence type="ECO:0000313" key="9">
    <source>
        <dbReference type="EMBL" id="CAA2990600.1"/>
    </source>
</evidence>
<feature type="compositionally biased region" description="Basic and acidic residues" evidence="8">
    <location>
        <begin position="1006"/>
        <end position="1015"/>
    </location>
</feature>
<organism evidence="9 10">
    <name type="scientific">Olea europaea subsp. europaea</name>
    <dbReference type="NCBI Taxonomy" id="158383"/>
    <lineage>
        <taxon>Eukaryota</taxon>
        <taxon>Viridiplantae</taxon>
        <taxon>Streptophyta</taxon>
        <taxon>Embryophyta</taxon>
        <taxon>Tracheophyta</taxon>
        <taxon>Spermatophyta</taxon>
        <taxon>Magnoliopsida</taxon>
        <taxon>eudicotyledons</taxon>
        <taxon>Gunneridae</taxon>
        <taxon>Pentapetalae</taxon>
        <taxon>asterids</taxon>
        <taxon>lamiids</taxon>
        <taxon>Lamiales</taxon>
        <taxon>Oleaceae</taxon>
        <taxon>Oleeae</taxon>
        <taxon>Olea</taxon>
    </lineage>
</organism>
<keyword evidence="5" id="KW-0234">DNA repair</keyword>
<evidence type="ECO:0000256" key="8">
    <source>
        <dbReference type="SAM" id="MobiDB-lite"/>
    </source>
</evidence>
<dbReference type="GO" id="GO:0033557">
    <property type="term" value="C:Slx1-Slx4 complex"/>
    <property type="evidence" value="ECO:0007669"/>
    <property type="project" value="InterPro"/>
</dbReference>
<dbReference type="Pfam" id="PF09494">
    <property type="entry name" value="Slx4"/>
    <property type="match status" value="1"/>
</dbReference>
<feature type="compositionally biased region" description="Polar residues" evidence="8">
    <location>
        <begin position="29"/>
        <end position="48"/>
    </location>
</feature>
<dbReference type="GO" id="GO:0003677">
    <property type="term" value="F:DNA binding"/>
    <property type="evidence" value="ECO:0007669"/>
    <property type="project" value="InterPro"/>
</dbReference>
<feature type="compositionally biased region" description="Polar residues" evidence="8">
    <location>
        <begin position="287"/>
        <end position="309"/>
    </location>
</feature>
<dbReference type="GO" id="GO:0006281">
    <property type="term" value="P:DNA repair"/>
    <property type="evidence" value="ECO:0007669"/>
    <property type="project" value="UniProtKB-KW"/>
</dbReference>
<keyword evidence="9" id="KW-0255">Endonuclease</keyword>
<gene>
    <name evidence="9" type="ORF">OLEA9_A010520</name>
</gene>
<feature type="region of interest" description="Disordered" evidence="8">
    <location>
        <begin position="1"/>
        <end position="65"/>
    </location>
</feature>
<evidence type="ECO:0000256" key="3">
    <source>
        <dbReference type="ARBA" id="ARBA00022763"/>
    </source>
</evidence>
<proteinExistence type="inferred from homology"/>
<keyword evidence="3" id="KW-0227">DNA damage</keyword>
<dbReference type="GO" id="GO:0004519">
    <property type="term" value="F:endonuclease activity"/>
    <property type="evidence" value="ECO:0007669"/>
    <property type="project" value="UniProtKB-KW"/>
</dbReference>
<protein>
    <recommendedName>
        <fullName evidence="7">Structure-specific endonuclease subunit SLX4</fullName>
    </recommendedName>
</protein>
<feature type="region of interest" description="Disordered" evidence="8">
    <location>
        <begin position="85"/>
        <end position="390"/>
    </location>
</feature>
<evidence type="ECO:0000256" key="1">
    <source>
        <dbReference type="ARBA" id="ARBA00004123"/>
    </source>
</evidence>
<feature type="region of interest" description="Disordered" evidence="8">
    <location>
        <begin position="424"/>
        <end position="482"/>
    </location>
</feature>
<keyword evidence="9" id="KW-0378">Hydrolase</keyword>
<evidence type="ECO:0000256" key="7">
    <source>
        <dbReference type="ARBA" id="ARBA00029496"/>
    </source>
</evidence>
<feature type="compositionally biased region" description="Basic and acidic residues" evidence="8">
    <location>
        <begin position="85"/>
        <end position="111"/>
    </location>
</feature>
<dbReference type="GO" id="GO:0006310">
    <property type="term" value="P:DNA recombination"/>
    <property type="evidence" value="ECO:0007669"/>
    <property type="project" value="UniProtKB-KW"/>
</dbReference>
<evidence type="ECO:0000256" key="5">
    <source>
        <dbReference type="ARBA" id="ARBA00023204"/>
    </source>
</evidence>
<dbReference type="EMBL" id="CACTIH010004329">
    <property type="protein sequence ID" value="CAA2990600.1"/>
    <property type="molecule type" value="Genomic_DNA"/>
</dbReference>